<evidence type="ECO:0000313" key="2">
    <source>
        <dbReference type="EMBL" id="MBS2098729.1"/>
    </source>
</evidence>
<keyword evidence="1" id="KW-0732">Signal</keyword>
<dbReference type="NCBIfam" id="NF033709">
    <property type="entry name" value="PorV_fam"/>
    <property type="match status" value="1"/>
</dbReference>
<proteinExistence type="predicted"/>
<feature type="chain" id="PRO_5045757241" evidence="1">
    <location>
        <begin position="22"/>
        <end position="337"/>
    </location>
</feature>
<evidence type="ECO:0000313" key="3">
    <source>
        <dbReference type="Proteomes" id="UP000708576"/>
    </source>
</evidence>
<dbReference type="Gene3D" id="2.40.160.60">
    <property type="entry name" value="Outer membrane protein transport protein (OMPP1/FadL/TodX)"/>
    <property type="match status" value="1"/>
</dbReference>
<sequence>MKKLLVILTILTCCIAGNAQQAGTYTYDFLNLANSARVGALGGNQVGLADDDINLVFNNPANLTSAVNTDLTLSYVPYVSDINIFYSGYAHHVEGVGTFGLGIHTINYGNFDRADEDGNLQGTFSAAEYAIQLSYAKKLSQKLHLGISIKPVISSFEQYNSFGLAADIGMMYQSTNQLFSAGLVVKNVGSQISTYNNTYESMPTDVQIGIAKKLAHAPFRLAVTAQDLLDWNLKYSVSNGSGDEIEDGGNNGNAFDQMMRHIALGIEFVPSDNFWVDFGYNHRRRKELGIGSKMSTVGFSWGFGFKVYKFRFSYGSARYHLAGTSNHFSLSTRLSDF</sequence>
<accession>A0ABS5JUZ2</accession>
<evidence type="ECO:0000256" key="1">
    <source>
        <dbReference type="SAM" id="SignalP"/>
    </source>
</evidence>
<name>A0ABS5JUZ2_9BACT</name>
<reference evidence="2 3" key="1">
    <citation type="journal article" date="2015" name="Int. J. Syst. Evol. Microbiol.">
        <title>Carboxylicivirga linearis sp. nov., isolated from a sea cucumber culture pond.</title>
        <authorList>
            <person name="Wang F.Q."/>
            <person name="Zhou Y.X."/>
            <person name="Lin X.Z."/>
            <person name="Chen G.J."/>
            <person name="Du Z.J."/>
        </authorList>
    </citation>
    <scope>NUCLEOTIDE SEQUENCE [LARGE SCALE GENOMIC DNA]</scope>
    <source>
        <strain evidence="2 3">FB218</strain>
    </source>
</reference>
<gene>
    <name evidence="2" type="primary">porQ</name>
    <name evidence="2" type="ORF">KEM10_10600</name>
</gene>
<comment type="caution">
    <text evidence="2">The sequence shown here is derived from an EMBL/GenBank/DDBJ whole genome shotgun (WGS) entry which is preliminary data.</text>
</comment>
<dbReference type="NCBIfam" id="NF033711">
    <property type="entry name" value="T9SS_PorQ"/>
    <property type="match status" value="1"/>
</dbReference>
<dbReference type="Proteomes" id="UP000708576">
    <property type="component" value="Unassembled WGS sequence"/>
</dbReference>
<dbReference type="EMBL" id="JAGUCO010000006">
    <property type="protein sequence ID" value="MBS2098729.1"/>
    <property type="molecule type" value="Genomic_DNA"/>
</dbReference>
<dbReference type="SUPFAM" id="SSF56935">
    <property type="entry name" value="Porins"/>
    <property type="match status" value="1"/>
</dbReference>
<feature type="signal peptide" evidence="1">
    <location>
        <begin position="1"/>
        <end position="21"/>
    </location>
</feature>
<keyword evidence="3" id="KW-1185">Reference proteome</keyword>
<organism evidence="2 3">
    <name type="scientific">Carboxylicivirga linearis</name>
    <dbReference type="NCBI Taxonomy" id="1628157"/>
    <lineage>
        <taxon>Bacteria</taxon>
        <taxon>Pseudomonadati</taxon>
        <taxon>Bacteroidota</taxon>
        <taxon>Bacteroidia</taxon>
        <taxon>Marinilabiliales</taxon>
        <taxon>Marinilabiliaceae</taxon>
        <taxon>Carboxylicivirga</taxon>
    </lineage>
</organism>
<protein>
    <submittedName>
        <fullName evidence="2">Type IX secretion system protein PorQ</fullName>
    </submittedName>
</protein>
<dbReference type="RefSeq" id="WP_212215971.1">
    <property type="nucleotide sequence ID" value="NZ_JAGUCO010000006.1"/>
</dbReference>